<name>A0A4R1KTJ2_9FLAO</name>
<dbReference type="SUPFAM" id="SSF53067">
    <property type="entry name" value="Actin-like ATPase domain"/>
    <property type="match status" value="1"/>
</dbReference>
<evidence type="ECO:0000313" key="2">
    <source>
        <dbReference type="Proteomes" id="UP000295714"/>
    </source>
</evidence>
<dbReference type="Pfam" id="PF03702">
    <property type="entry name" value="AnmK"/>
    <property type="match status" value="1"/>
</dbReference>
<keyword evidence="2" id="KW-1185">Reference proteome</keyword>
<keyword evidence="1" id="KW-0418">Kinase</keyword>
<reference evidence="1 2" key="1">
    <citation type="journal article" date="2015" name="Stand. Genomic Sci.">
        <title>Genomic Encyclopedia of Bacterial and Archaeal Type Strains, Phase III: the genomes of soil and plant-associated and newly described type strains.</title>
        <authorList>
            <person name="Whitman W.B."/>
            <person name="Woyke T."/>
            <person name="Klenk H.P."/>
            <person name="Zhou Y."/>
            <person name="Lilburn T.G."/>
            <person name="Beck B.J."/>
            <person name="De Vos P."/>
            <person name="Vandamme P."/>
            <person name="Eisen J.A."/>
            <person name="Garrity G."/>
            <person name="Hugenholtz P."/>
            <person name="Kyrpides N.C."/>
        </authorList>
    </citation>
    <scope>NUCLEOTIDE SEQUENCE [LARGE SCALE GENOMIC DNA]</scope>
    <source>
        <strain evidence="1 2">CECT 8445</strain>
    </source>
</reference>
<dbReference type="PANTHER" id="PTHR30605:SF0">
    <property type="entry name" value="ANHYDRO-N-ACETYLMURAMIC ACID KINASE"/>
    <property type="match status" value="1"/>
</dbReference>
<dbReference type="EMBL" id="SMGI01000001">
    <property type="protein sequence ID" value="TCK68496.1"/>
    <property type="molecule type" value="Genomic_DNA"/>
</dbReference>
<organism evidence="1 2">
    <name type="scientific">Winogradskyella wandonensis</name>
    <dbReference type="NCBI Taxonomy" id="1442586"/>
    <lineage>
        <taxon>Bacteria</taxon>
        <taxon>Pseudomonadati</taxon>
        <taxon>Bacteroidota</taxon>
        <taxon>Flavobacteriia</taxon>
        <taxon>Flavobacteriales</taxon>
        <taxon>Flavobacteriaceae</taxon>
        <taxon>Winogradskyella</taxon>
    </lineage>
</organism>
<sequence length="355" mass="40286">MLTKSYNVVTVMSGTSLDGIDLLHAKFSFNAKWKFQIFNFETVGYSENWIKKLKQLTKFSKAELKQIDDDYSLYLAERISEFIRKHHIKNLDFVASHGHTALHKPAEGFTYQIGNQQIVADKIQHILICDFRVQDVEYGGQGAPLVPIGDKLLFSEYDYCVNLGGFANISFEDSKERIAFDICPVNIVLNHYVSKLGFNYDNKGEIAKSGNVNDLLLARLNSLDFYRLHPPKSLGLEWVENAIFPLIDSYNLQIKDILRTFVEHSAFQISKFLNQEETSALITGGGAYNLFLINRIKELSNCEIVIPSDQIIEYKEALIFGLLGVLKKENQINCLSSVTGAIKDHSSGKIFRPRN</sequence>
<evidence type="ECO:0000313" key="1">
    <source>
        <dbReference type="EMBL" id="TCK68496.1"/>
    </source>
</evidence>
<dbReference type="PANTHER" id="PTHR30605">
    <property type="entry name" value="ANHYDRO-N-ACETYLMURAMIC ACID KINASE"/>
    <property type="match status" value="1"/>
</dbReference>
<dbReference type="GO" id="GO:0016301">
    <property type="term" value="F:kinase activity"/>
    <property type="evidence" value="ECO:0007669"/>
    <property type="project" value="UniProtKB-KW"/>
</dbReference>
<dbReference type="OrthoDB" id="9763949at2"/>
<accession>A0A4R1KTJ2</accession>
<dbReference type="Gene3D" id="3.30.420.40">
    <property type="match status" value="2"/>
</dbReference>
<dbReference type="InterPro" id="IPR005338">
    <property type="entry name" value="Anhydro_N_Ac-Mur_kinase"/>
</dbReference>
<dbReference type="GO" id="GO:0009254">
    <property type="term" value="P:peptidoglycan turnover"/>
    <property type="evidence" value="ECO:0007669"/>
    <property type="project" value="InterPro"/>
</dbReference>
<dbReference type="GO" id="GO:0006040">
    <property type="term" value="P:amino sugar metabolic process"/>
    <property type="evidence" value="ECO:0007669"/>
    <property type="project" value="InterPro"/>
</dbReference>
<dbReference type="GO" id="GO:0016773">
    <property type="term" value="F:phosphotransferase activity, alcohol group as acceptor"/>
    <property type="evidence" value="ECO:0007669"/>
    <property type="project" value="InterPro"/>
</dbReference>
<proteinExistence type="predicted"/>
<keyword evidence="1" id="KW-0808">Transferase</keyword>
<comment type="caution">
    <text evidence="1">The sequence shown here is derived from an EMBL/GenBank/DDBJ whole genome shotgun (WGS) entry which is preliminary data.</text>
</comment>
<gene>
    <name evidence="1" type="ORF">DFQ05_0002</name>
</gene>
<dbReference type="AlphaFoldDB" id="A0A4R1KTJ2"/>
<dbReference type="NCBIfam" id="NF007144">
    <property type="entry name" value="PRK09585.2-3"/>
    <property type="match status" value="1"/>
</dbReference>
<dbReference type="InterPro" id="IPR043129">
    <property type="entry name" value="ATPase_NBD"/>
</dbReference>
<dbReference type="GO" id="GO:0005524">
    <property type="term" value="F:ATP binding"/>
    <property type="evidence" value="ECO:0007669"/>
    <property type="project" value="InterPro"/>
</dbReference>
<dbReference type="RefSeq" id="WP_132702312.1">
    <property type="nucleotide sequence ID" value="NZ_SMGI01000001.1"/>
</dbReference>
<dbReference type="Proteomes" id="UP000295714">
    <property type="component" value="Unassembled WGS sequence"/>
</dbReference>
<protein>
    <submittedName>
        <fullName evidence="1">Anhydro-N-acetylmuramic acid kinase</fullName>
    </submittedName>
</protein>